<sequence length="234" mass="25237">MLEVNGLCSGYGRVPVLRDIALRGATDSCIGVLGRNGMGKTTLLRALIGELPALSGSVQFAGQDLSRADASQRARAGIGYVPQGRQIFPFLTVGENLRMGCVKHFAQAPATIERILAYFPRLQRLLDQPGGALSGGEQQLLALARCLCGNPKLILLDEPTEGIQPSICDEIIETLQRLRREQGLGIILVEQDIDFLTALADRILIIENGQLVDEVDPASTTAEALAERFMGFHS</sequence>
<dbReference type="InterPro" id="IPR052156">
    <property type="entry name" value="BCAA_Transport_ATP-bd_LivF"/>
</dbReference>
<protein>
    <submittedName>
        <fullName evidence="7">Urea ABC transporter ATP-binding protein</fullName>
    </submittedName>
</protein>
<dbReference type="InterPro" id="IPR003593">
    <property type="entry name" value="AAA+_ATPase"/>
</dbReference>
<evidence type="ECO:0000313" key="7">
    <source>
        <dbReference type="EMBL" id="AIS16167.1"/>
    </source>
</evidence>
<evidence type="ECO:0000256" key="1">
    <source>
        <dbReference type="ARBA" id="ARBA00005417"/>
    </source>
</evidence>
<dbReference type="PANTHER" id="PTHR43820:SF4">
    <property type="entry name" value="HIGH-AFFINITY BRANCHED-CHAIN AMINO ACID TRANSPORT ATP-BINDING PROTEIN LIVF"/>
    <property type="match status" value="1"/>
</dbReference>
<dbReference type="InterPro" id="IPR003439">
    <property type="entry name" value="ABC_transporter-like_ATP-bd"/>
</dbReference>
<dbReference type="PANTHER" id="PTHR43820">
    <property type="entry name" value="HIGH-AFFINITY BRANCHED-CHAIN AMINO ACID TRANSPORT ATP-BINDING PROTEIN LIVF"/>
    <property type="match status" value="1"/>
</dbReference>
<dbReference type="GO" id="GO:0016887">
    <property type="term" value="F:ATP hydrolysis activity"/>
    <property type="evidence" value="ECO:0007669"/>
    <property type="project" value="InterPro"/>
</dbReference>
<evidence type="ECO:0000256" key="3">
    <source>
        <dbReference type="ARBA" id="ARBA00022741"/>
    </source>
</evidence>
<comment type="similarity">
    <text evidence="1">Belongs to the ABC transporter superfamily.</text>
</comment>
<reference evidence="7 8" key="1">
    <citation type="journal article" date="2015" name="J. Biotechnol.">
        <title>Complete genome sequence of Pseudomonas rhizosphaerae IH5T (=DSM 16299T), a phosphate-solubilizing rhizobacterium for bacterial biofertilizer.</title>
        <authorList>
            <person name="Kwak Y."/>
            <person name="Jung B.K."/>
            <person name="Shin J.H."/>
        </authorList>
    </citation>
    <scope>NUCLEOTIDE SEQUENCE [LARGE SCALE GENOMIC DNA]</scope>
    <source>
        <strain evidence="7">DSM 16299</strain>
    </source>
</reference>
<accession>A0A089YP78</accession>
<feature type="domain" description="ABC transporter" evidence="6">
    <location>
        <begin position="2"/>
        <end position="233"/>
    </location>
</feature>
<proteinExistence type="inferred from homology"/>
<evidence type="ECO:0000259" key="6">
    <source>
        <dbReference type="PROSITE" id="PS50893"/>
    </source>
</evidence>
<dbReference type="OrthoDB" id="9776369at2"/>
<organism evidence="7 8">
    <name type="scientific">Pseudomonas rhizosphaerae</name>
    <dbReference type="NCBI Taxonomy" id="216142"/>
    <lineage>
        <taxon>Bacteria</taxon>
        <taxon>Pseudomonadati</taxon>
        <taxon>Pseudomonadota</taxon>
        <taxon>Gammaproteobacteria</taxon>
        <taxon>Pseudomonadales</taxon>
        <taxon>Pseudomonadaceae</taxon>
        <taxon>Pseudomonas</taxon>
    </lineage>
</organism>
<dbReference type="Pfam" id="PF00005">
    <property type="entry name" value="ABC_tran"/>
    <property type="match status" value="1"/>
</dbReference>
<dbReference type="HOGENOM" id="CLU_000604_1_2_6"/>
<dbReference type="GO" id="GO:0015658">
    <property type="term" value="F:branched-chain amino acid transmembrane transporter activity"/>
    <property type="evidence" value="ECO:0007669"/>
    <property type="project" value="TreeGrafter"/>
</dbReference>
<dbReference type="Proteomes" id="UP000029499">
    <property type="component" value="Chromosome"/>
</dbReference>
<dbReference type="PROSITE" id="PS00211">
    <property type="entry name" value="ABC_TRANSPORTER_1"/>
    <property type="match status" value="1"/>
</dbReference>
<dbReference type="RefSeq" id="WP_043185626.1">
    <property type="nucleotide sequence ID" value="NZ_CP009533.1"/>
</dbReference>
<dbReference type="GO" id="GO:0005524">
    <property type="term" value="F:ATP binding"/>
    <property type="evidence" value="ECO:0007669"/>
    <property type="project" value="UniProtKB-KW"/>
</dbReference>
<dbReference type="InterPro" id="IPR027417">
    <property type="entry name" value="P-loop_NTPase"/>
</dbReference>
<dbReference type="PROSITE" id="PS50893">
    <property type="entry name" value="ABC_TRANSPORTER_2"/>
    <property type="match status" value="1"/>
</dbReference>
<dbReference type="SMART" id="SM00382">
    <property type="entry name" value="AAA"/>
    <property type="match status" value="1"/>
</dbReference>
<keyword evidence="4 7" id="KW-0067">ATP-binding</keyword>
<dbReference type="STRING" id="216142.LT40_01630"/>
<name>A0A089YP78_9PSED</name>
<dbReference type="SUPFAM" id="SSF52540">
    <property type="entry name" value="P-loop containing nucleoside triphosphate hydrolases"/>
    <property type="match status" value="1"/>
</dbReference>
<dbReference type="GO" id="GO:0015807">
    <property type="term" value="P:L-amino acid transport"/>
    <property type="evidence" value="ECO:0007669"/>
    <property type="project" value="TreeGrafter"/>
</dbReference>
<keyword evidence="3" id="KW-0547">Nucleotide-binding</keyword>
<gene>
    <name evidence="7" type="ORF">LT40_01630</name>
</gene>
<evidence type="ECO:0000256" key="4">
    <source>
        <dbReference type="ARBA" id="ARBA00022840"/>
    </source>
</evidence>
<dbReference type="KEGG" id="prh:LT40_01630"/>
<dbReference type="AlphaFoldDB" id="A0A089YP78"/>
<evidence type="ECO:0000256" key="5">
    <source>
        <dbReference type="ARBA" id="ARBA00022970"/>
    </source>
</evidence>
<dbReference type="eggNOG" id="COG0410">
    <property type="taxonomic scope" value="Bacteria"/>
</dbReference>
<evidence type="ECO:0000313" key="8">
    <source>
        <dbReference type="Proteomes" id="UP000029499"/>
    </source>
</evidence>
<dbReference type="CDD" id="cd03224">
    <property type="entry name" value="ABC_TM1139_LivF_branched"/>
    <property type="match status" value="1"/>
</dbReference>
<dbReference type="Gene3D" id="3.40.50.300">
    <property type="entry name" value="P-loop containing nucleotide triphosphate hydrolases"/>
    <property type="match status" value="1"/>
</dbReference>
<keyword evidence="5" id="KW-0029">Amino-acid transport</keyword>
<keyword evidence="2" id="KW-0813">Transport</keyword>
<dbReference type="EMBL" id="CP009533">
    <property type="protein sequence ID" value="AIS16167.1"/>
    <property type="molecule type" value="Genomic_DNA"/>
</dbReference>
<dbReference type="InterPro" id="IPR017871">
    <property type="entry name" value="ABC_transporter-like_CS"/>
</dbReference>
<evidence type="ECO:0000256" key="2">
    <source>
        <dbReference type="ARBA" id="ARBA00022448"/>
    </source>
</evidence>
<keyword evidence="8" id="KW-1185">Reference proteome</keyword>